<evidence type="ECO:0000259" key="2">
    <source>
        <dbReference type="Pfam" id="PF00582"/>
    </source>
</evidence>
<protein>
    <submittedName>
        <fullName evidence="3">Universal stress protein</fullName>
    </submittedName>
</protein>
<keyword evidence="4" id="KW-1185">Reference proteome</keyword>
<dbReference type="PANTHER" id="PTHR46268:SF6">
    <property type="entry name" value="UNIVERSAL STRESS PROTEIN UP12"/>
    <property type="match status" value="1"/>
</dbReference>
<dbReference type="Gene3D" id="3.40.50.620">
    <property type="entry name" value="HUPs"/>
    <property type="match status" value="1"/>
</dbReference>
<dbReference type="Proteomes" id="UP001211894">
    <property type="component" value="Unassembled WGS sequence"/>
</dbReference>
<evidence type="ECO:0000256" key="1">
    <source>
        <dbReference type="ARBA" id="ARBA00008791"/>
    </source>
</evidence>
<dbReference type="InterPro" id="IPR006016">
    <property type="entry name" value="UspA"/>
</dbReference>
<comment type="similarity">
    <text evidence="1">Belongs to the universal stress protein A family.</text>
</comment>
<reference evidence="3 4" key="1">
    <citation type="submission" date="2023-01" db="EMBL/GenBank/DDBJ databases">
        <title>Bacillus changyiensis sp. nov., isolated from a coastal deposit.</title>
        <authorList>
            <person name="Xiao G."/>
            <person name="Lai Q."/>
            <person name="Hu Z."/>
            <person name="Shao Z."/>
        </authorList>
    </citation>
    <scope>NUCLEOTIDE SEQUENCE [LARGE SCALE GENOMIC DNA]</scope>
    <source>
        <strain evidence="3 4">CLL-7-23</strain>
    </source>
</reference>
<proteinExistence type="inferred from homology"/>
<dbReference type="EMBL" id="JAQKAB010000017">
    <property type="protein sequence ID" value="MDA7028443.1"/>
    <property type="molecule type" value="Genomic_DNA"/>
</dbReference>
<sequence length="140" mass="15430">MFKAARILVAFDEKDESKSALIKAIELTKRLGSKLFIAHVQEVKISPPYETINDEPIIYEDSTEEALASAKQVLNENQLTAEIAILEGDPANAILDHAEQLGADLIITGTRDQNRIKKLLFGSVSDKISTESEIPVLIIK</sequence>
<organism evidence="3 4">
    <name type="scientific">Bacillus changyiensis</name>
    <dbReference type="NCBI Taxonomy" id="3004103"/>
    <lineage>
        <taxon>Bacteria</taxon>
        <taxon>Bacillati</taxon>
        <taxon>Bacillota</taxon>
        <taxon>Bacilli</taxon>
        <taxon>Bacillales</taxon>
        <taxon>Bacillaceae</taxon>
        <taxon>Bacillus</taxon>
    </lineage>
</organism>
<dbReference type="PANTHER" id="PTHR46268">
    <property type="entry name" value="STRESS RESPONSE PROTEIN NHAX"/>
    <property type="match status" value="1"/>
</dbReference>
<dbReference type="InterPro" id="IPR014729">
    <property type="entry name" value="Rossmann-like_a/b/a_fold"/>
</dbReference>
<dbReference type="CDD" id="cd00293">
    <property type="entry name" value="USP-like"/>
    <property type="match status" value="1"/>
</dbReference>
<dbReference type="PRINTS" id="PR01438">
    <property type="entry name" value="UNVRSLSTRESS"/>
</dbReference>
<dbReference type="InterPro" id="IPR006015">
    <property type="entry name" value="Universal_stress_UspA"/>
</dbReference>
<gene>
    <name evidence="3" type="ORF">PJ311_18050</name>
</gene>
<accession>A0ABT4X836</accession>
<dbReference type="Pfam" id="PF00582">
    <property type="entry name" value="Usp"/>
    <property type="match status" value="1"/>
</dbReference>
<dbReference type="RefSeq" id="WP_271342260.1">
    <property type="nucleotide sequence ID" value="NZ_JAQKAB010000017.1"/>
</dbReference>
<comment type="caution">
    <text evidence="3">The sequence shown here is derived from an EMBL/GenBank/DDBJ whole genome shotgun (WGS) entry which is preliminary data.</text>
</comment>
<evidence type="ECO:0000313" key="4">
    <source>
        <dbReference type="Proteomes" id="UP001211894"/>
    </source>
</evidence>
<name>A0ABT4X836_9BACI</name>
<feature type="domain" description="UspA" evidence="2">
    <location>
        <begin position="6"/>
        <end position="140"/>
    </location>
</feature>
<dbReference type="SUPFAM" id="SSF52402">
    <property type="entry name" value="Adenine nucleotide alpha hydrolases-like"/>
    <property type="match status" value="1"/>
</dbReference>
<evidence type="ECO:0000313" key="3">
    <source>
        <dbReference type="EMBL" id="MDA7028443.1"/>
    </source>
</evidence>